<dbReference type="AlphaFoldDB" id="A0A938YHW3"/>
<dbReference type="CDD" id="cd07773">
    <property type="entry name" value="ASKHA_NBD_FGGY_FK"/>
    <property type="match status" value="1"/>
</dbReference>
<feature type="domain" description="Carbohydrate kinase FGGY N-terminal" evidence="6">
    <location>
        <begin position="6"/>
        <end position="243"/>
    </location>
</feature>
<sequence>MATPVLLGIDIGTSDTKVLVTSVDGDELAQATTGTRWTSGRYTETDPDALFEAVLAVTGRALDQAEQRCGAVRATAVGVTGFGESGVLLDPSRRPRFPIMAWFDPRGGAELPALAAELVTAFPGRTGLPVSALPTTAKLAWMRTQGVDLNGHVWLSGPEYIAHRLGCEPTAEFSLAARTGLLDQDTAAAWPEMLDALGADDGLLPPLAAAGTPLGRVTGDVPEALRGAVITVAGHDHPVAAVGSGAVERDCVFDSFGTAQVLVRAVADTTDATTRELLTTLGIETVQHVLPGRQVLIAGTRSGLLLRRTLDLLGAHEPAARDRLDRAAVDLLTHRPPHAAGVRVTGAGNDDGALRITVDADGTTPAALWVAALDHGIGAIVDLLAVMGAQVGPSTRTVVAGGWTRMASVRMAKQAALPGVTFSQRQQAGAYGATLFARQAGVRAEGGPPNDPTTETTPEPGASARRPPSGRAAATRTPEESTA</sequence>
<dbReference type="EMBL" id="JAERWL010000005">
    <property type="protein sequence ID" value="MBM9475508.1"/>
    <property type="molecule type" value="Genomic_DNA"/>
</dbReference>
<evidence type="ECO:0000259" key="6">
    <source>
        <dbReference type="Pfam" id="PF00370"/>
    </source>
</evidence>
<evidence type="ECO:0000256" key="3">
    <source>
        <dbReference type="ARBA" id="ARBA00022679"/>
    </source>
</evidence>
<dbReference type="PANTHER" id="PTHR43095:SF5">
    <property type="entry name" value="XYLULOSE KINASE"/>
    <property type="match status" value="1"/>
</dbReference>
<evidence type="ECO:0000256" key="4">
    <source>
        <dbReference type="ARBA" id="ARBA00022777"/>
    </source>
</evidence>
<keyword evidence="9" id="KW-1185">Reference proteome</keyword>
<dbReference type="SUPFAM" id="SSF53067">
    <property type="entry name" value="Actin-like ATPase domain"/>
    <property type="match status" value="1"/>
</dbReference>
<comment type="similarity">
    <text evidence="1">Belongs to the FGGY kinase family.</text>
</comment>
<dbReference type="GO" id="GO:0042732">
    <property type="term" value="P:D-xylose metabolic process"/>
    <property type="evidence" value="ECO:0007669"/>
    <property type="project" value="UniProtKB-KW"/>
</dbReference>
<dbReference type="PANTHER" id="PTHR43095">
    <property type="entry name" value="SUGAR KINASE"/>
    <property type="match status" value="1"/>
</dbReference>
<protein>
    <submittedName>
        <fullName evidence="7">Carbohydrate kinase</fullName>
    </submittedName>
</protein>
<evidence type="ECO:0000256" key="1">
    <source>
        <dbReference type="ARBA" id="ARBA00009156"/>
    </source>
</evidence>
<keyword evidence="3" id="KW-0808">Transferase</keyword>
<comment type="caution">
    <text evidence="7">The sequence shown here is derived from an EMBL/GenBank/DDBJ whole genome shotgun (WGS) entry which is preliminary data.</text>
</comment>
<keyword evidence="4 7" id="KW-0418">Kinase</keyword>
<dbReference type="InterPro" id="IPR018484">
    <property type="entry name" value="FGGY_N"/>
</dbReference>
<evidence type="ECO:0000313" key="8">
    <source>
        <dbReference type="EMBL" id="MBM9475508.1"/>
    </source>
</evidence>
<organism evidence="7 9">
    <name type="scientific">Nakamurella flavida</name>
    <dbReference type="NCBI Taxonomy" id="363630"/>
    <lineage>
        <taxon>Bacteria</taxon>
        <taxon>Bacillati</taxon>
        <taxon>Actinomycetota</taxon>
        <taxon>Actinomycetes</taxon>
        <taxon>Nakamurellales</taxon>
        <taxon>Nakamurellaceae</taxon>
        <taxon>Nakamurella</taxon>
    </lineage>
</organism>
<gene>
    <name evidence="7" type="ORF">JL107_02995</name>
    <name evidence="8" type="ORF">JL107_03525</name>
</gene>
<dbReference type="Proteomes" id="UP000663801">
    <property type="component" value="Unassembled WGS sequence"/>
</dbReference>
<dbReference type="Pfam" id="PF00370">
    <property type="entry name" value="FGGY_N"/>
    <property type="match status" value="1"/>
</dbReference>
<feature type="compositionally biased region" description="Low complexity" evidence="5">
    <location>
        <begin position="445"/>
        <end position="476"/>
    </location>
</feature>
<keyword evidence="2" id="KW-0859">Xylose metabolism</keyword>
<dbReference type="Gene3D" id="3.30.420.40">
    <property type="match status" value="2"/>
</dbReference>
<evidence type="ECO:0000256" key="5">
    <source>
        <dbReference type="SAM" id="MobiDB-lite"/>
    </source>
</evidence>
<dbReference type="InterPro" id="IPR043129">
    <property type="entry name" value="ATPase_NBD"/>
</dbReference>
<feature type="region of interest" description="Disordered" evidence="5">
    <location>
        <begin position="439"/>
        <end position="483"/>
    </location>
</feature>
<keyword evidence="2" id="KW-0119">Carbohydrate metabolism</keyword>
<dbReference type="EMBL" id="JAERWL010000004">
    <property type="protein sequence ID" value="MBM9475404.1"/>
    <property type="molecule type" value="Genomic_DNA"/>
</dbReference>
<proteinExistence type="inferred from homology"/>
<reference evidence="7" key="1">
    <citation type="submission" date="2021-01" db="EMBL/GenBank/DDBJ databases">
        <title>KCTC 19127 draft genome.</title>
        <authorList>
            <person name="An D."/>
        </authorList>
    </citation>
    <scope>NUCLEOTIDE SEQUENCE</scope>
    <source>
        <strain evidence="7">KCTC 19127</strain>
    </source>
</reference>
<name>A0A938YHW3_9ACTN</name>
<evidence type="ECO:0000256" key="2">
    <source>
        <dbReference type="ARBA" id="ARBA00022629"/>
    </source>
</evidence>
<accession>A0A938YHW3</accession>
<dbReference type="GO" id="GO:0016301">
    <property type="term" value="F:kinase activity"/>
    <property type="evidence" value="ECO:0007669"/>
    <property type="project" value="UniProtKB-KW"/>
</dbReference>
<dbReference type="RefSeq" id="WP_205255565.1">
    <property type="nucleotide sequence ID" value="NZ_BAAAPV010000003.1"/>
</dbReference>
<evidence type="ECO:0000313" key="7">
    <source>
        <dbReference type="EMBL" id="MBM9475404.1"/>
    </source>
</evidence>
<dbReference type="InterPro" id="IPR050406">
    <property type="entry name" value="FGGY_Carb_Kinase"/>
</dbReference>
<evidence type="ECO:0000313" key="9">
    <source>
        <dbReference type="Proteomes" id="UP000663801"/>
    </source>
</evidence>